<dbReference type="CDD" id="cd10839">
    <property type="entry name" value="cpPDZ1_DegP-like"/>
    <property type="match status" value="1"/>
</dbReference>
<dbReference type="Pfam" id="PF17820">
    <property type="entry name" value="PDZ_6"/>
    <property type="match status" value="1"/>
</dbReference>
<feature type="domain" description="PDZ" evidence="18">
    <location>
        <begin position="272"/>
        <end position="356"/>
    </location>
</feature>
<dbReference type="PROSITE" id="PS50106">
    <property type="entry name" value="PDZ"/>
    <property type="match status" value="2"/>
</dbReference>
<comment type="caution">
    <text evidence="19">The sequence shown here is derived from an EMBL/GenBank/DDBJ whole genome shotgun (WGS) entry which is preliminary data.</text>
</comment>
<evidence type="ECO:0000256" key="15">
    <source>
        <dbReference type="PIRSR" id="PIRSR611782-1"/>
    </source>
</evidence>
<evidence type="ECO:0000256" key="6">
    <source>
        <dbReference type="ARBA" id="ARBA00013958"/>
    </source>
</evidence>
<keyword evidence="20" id="KW-1185">Reference proteome</keyword>
<evidence type="ECO:0000256" key="13">
    <source>
        <dbReference type="ARBA" id="ARBA00023016"/>
    </source>
</evidence>
<evidence type="ECO:0000256" key="10">
    <source>
        <dbReference type="ARBA" id="ARBA00022764"/>
    </source>
</evidence>
<protein>
    <recommendedName>
        <fullName evidence="6">Probable periplasmic serine endoprotease DegP-like</fullName>
        <ecNumber evidence="5">3.4.21.107</ecNumber>
    </recommendedName>
    <alternativeName>
        <fullName evidence="14">Protease Do</fullName>
    </alternativeName>
</protein>
<sequence>MKRIPLSRGTALCTALLIWLLAGAGIAQARELPDFTWMVERYGPAVVNISTTQKVSGSPHLPPELNLPDLPEDSPLRDFLRRFFGEDGEGGDEGTFNSKSLGSGFVISRDGYLLTNYHVIRDADEIIVRLSDRRELIAELIGSDERSDLALLKVDADDLPVVDVGSSEDLKVGEWVLAIGSPFGFDHSVTAGIVSAKGRSLPNENYVPFIQTDVAINPGNSGGPLFNLDGEVVGINSQIYSRTGGFMGLSFAIPIDMAMQVVDQLKTQGYVSRGWLGVLIQNVTRDLAESFGMDQPRGALVAQVMPDSPAAKAGIQVGDVIVEFDGHVVDKSSELPPLVGATKVGNSVPVKLIRAGKQRNLKIEIGELPEEESIAAGGGKPEPSPIEDSRFGLTVADLSDEQREALGVEQGGVMVESVKPGAARAAGIRQGDLILRLNNQDVESAEQFRELIKSLPGGKSAALLVQRDGSPLFLALRVPAG</sequence>
<evidence type="ECO:0000256" key="16">
    <source>
        <dbReference type="PIRSR" id="PIRSR611782-2"/>
    </source>
</evidence>
<evidence type="ECO:0000259" key="18">
    <source>
        <dbReference type="PROSITE" id="PS50106"/>
    </source>
</evidence>
<dbReference type="EMBL" id="QPJY01000002">
    <property type="protein sequence ID" value="RCX31862.1"/>
    <property type="molecule type" value="Genomic_DNA"/>
</dbReference>
<dbReference type="Gene3D" id="2.40.10.120">
    <property type="match status" value="1"/>
</dbReference>
<evidence type="ECO:0000313" key="19">
    <source>
        <dbReference type="EMBL" id="RCX31862.1"/>
    </source>
</evidence>
<dbReference type="InterPro" id="IPR001940">
    <property type="entry name" value="Peptidase_S1C"/>
</dbReference>
<keyword evidence="8 17" id="KW-0732">Signal</keyword>
<dbReference type="SUPFAM" id="SSF50494">
    <property type="entry name" value="Trypsin-like serine proteases"/>
    <property type="match status" value="1"/>
</dbReference>
<keyword evidence="13" id="KW-0346">Stress response</keyword>
<keyword evidence="9" id="KW-0677">Repeat</keyword>
<organism evidence="19 20">
    <name type="scientific">Thioalbus denitrificans</name>
    <dbReference type="NCBI Taxonomy" id="547122"/>
    <lineage>
        <taxon>Bacteria</taxon>
        <taxon>Pseudomonadati</taxon>
        <taxon>Pseudomonadota</taxon>
        <taxon>Gammaproteobacteria</taxon>
        <taxon>Chromatiales</taxon>
        <taxon>Ectothiorhodospiraceae</taxon>
        <taxon>Thioalbus</taxon>
    </lineage>
</organism>
<proteinExistence type="inferred from homology"/>
<feature type="active site" description="Charge relay system" evidence="15">
    <location>
        <position position="148"/>
    </location>
</feature>
<dbReference type="Pfam" id="PF13180">
    <property type="entry name" value="PDZ_2"/>
    <property type="match status" value="1"/>
</dbReference>
<dbReference type="InterPro" id="IPR011782">
    <property type="entry name" value="Pept_S1C_Do"/>
</dbReference>
<evidence type="ECO:0000256" key="5">
    <source>
        <dbReference type="ARBA" id="ARBA00013035"/>
    </source>
</evidence>
<feature type="domain" description="PDZ" evidence="18">
    <location>
        <begin position="391"/>
        <end position="444"/>
    </location>
</feature>
<dbReference type="Proteomes" id="UP000252707">
    <property type="component" value="Unassembled WGS sequence"/>
</dbReference>
<dbReference type="InterPro" id="IPR036034">
    <property type="entry name" value="PDZ_sf"/>
</dbReference>
<evidence type="ECO:0000256" key="1">
    <source>
        <dbReference type="ARBA" id="ARBA00001772"/>
    </source>
</evidence>
<keyword evidence="7 19" id="KW-0645">Protease</keyword>
<evidence type="ECO:0000256" key="17">
    <source>
        <dbReference type="SAM" id="SignalP"/>
    </source>
</evidence>
<dbReference type="GO" id="GO:0042597">
    <property type="term" value="C:periplasmic space"/>
    <property type="evidence" value="ECO:0007669"/>
    <property type="project" value="UniProtKB-SubCell"/>
</dbReference>
<dbReference type="SMART" id="SM00228">
    <property type="entry name" value="PDZ"/>
    <property type="match status" value="2"/>
</dbReference>
<comment type="subcellular location">
    <subcellularLocation>
        <location evidence="3">Periplasm</location>
    </subcellularLocation>
</comment>
<feature type="binding site" evidence="16">
    <location>
        <position position="148"/>
    </location>
    <ligand>
        <name>substrate</name>
    </ligand>
</feature>
<dbReference type="NCBIfam" id="TIGR02037">
    <property type="entry name" value="degP_htrA_DO"/>
    <property type="match status" value="1"/>
</dbReference>
<dbReference type="EC" id="3.4.21.107" evidence="5"/>
<feature type="active site" description="Charge relay system" evidence="15">
    <location>
        <position position="221"/>
    </location>
</feature>
<dbReference type="SUPFAM" id="SSF50156">
    <property type="entry name" value="PDZ domain-like"/>
    <property type="match status" value="2"/>
</dbReference>
<dbReference type="InterPro" id="IPR009003">
    <property type="entry name" value="Peptidase_S1_PA"/>
</dbReference>
<feature type="chain" id="PRO_5039546473" description="Probable periplasmic serine endoprotease DegP-like" evidence="17">
    <location>
        <begin position="30"/>
        <end position="481"/>
    </location>
</feature>
<evidence type="ECO:0000256" key="9">
    <source>
        <dbReference type="ARBA" id="ARBA00022737"/>
    </source>
</evidence>
<dbReference type="InterPro" id="IPR001478">
    <property type="entry name" value="PDZ"/>
</dbReference>
<comment type="similarity">
    <text evidence="4">Belongs to the peptidase S1C family.</text>
</comment>
<evidence type="ECO:0000256" key="12">
    <source>
        <dbReference type="ARBA" id="ARBA00022825"/>
    </source>
</evidence>
<evidence type="ECO:0000256" key="7">
    <source>
        <dbReference type="ARBA" id="ARBA00022670"/>
    </source>
</evidence>
<evidence type="ECO:0000256" key="4">
    <source>
        <dbReference type="ARBA" id="ARBA00010541"/>
    </source>
</evidence>
<keyword evidence="10" id="KW-0574">Periplasm</keyword>
<feature type="active site" description="Charge relay system" evidence="15">
    <location>
        <position position="118"/>
    </location>
</feature>
<reference evidence="19 20" key="1">
    <citation type="submission" date="2018-07" db="EMBL/GenBank/DDBJ databases">
        <title>Genomic Encyclopedia of Type Strains, Phase IV (KMG-IV): sequencing the most valuable type-strain genomes for metagenomic binning, comparative biology and taxonomic classification.</title>
        <authorList>
            <person name="Goeker M."/>
        </authorList>
    </citation>
    <scope>NUCLEOTIDE SEQUENCE [LARGE SCALE GENOMIC DNA]</scope>
    <source>
        <strain evidence="19 20">DSM 26407</strain>
    </source>
</reference>
<keyword evidence="12" id="KW-0720">Serine protease</keyword>
<feature type="binding site" evidence="16">
    <location>
        <position position="118"/>
    </location>
    <ligand>
        <name>substrate</name>
    </ligand>
</feature>
<dbReference type="FunFam" id="2.40.10.120:FF:000007">
    <property type="entry name" value="Periplasmic serine endoprotease DegP-like"/>
    <property type="match status" value="1"/>
</dbReference>
<dbReference type="GO" id="GO:0006508">
    <property type="term" value="P:proteolysis"/>
    <property type="evidence" value="ECO:0007669"/>
    <property type="project" value="UniProtKB-KW"/>
</dbReference>
<evidence type="ECO:0000256" key="3">
    <source>
        <dbReference type="ARBA" id="ARBA00004418"/>
    </source>
</evidence>
<name>A0A369CCV1_9GAMM</name>
<dbReference type="PRINTS" id="PR00834">
    <property type="entry name" value="PROTEASES2C"/>
</dbReference>
<evidence type="ECO:0000256" key="14">
    <source>
        <dbReference type="ARBA" id="ARBA00032850"/>
    </source>
</evidence>
<dbReference type="Gene3D" id="2.30.42.10">
    <property type="match status" value="2"/>
</dbReference>
<feature type="binding site" evidence="16">
    <location>
        <begin position="219"/>
        <end position="221"/>
    </location>
    <ligand>
        <name>substrate</name>
    </ligand>
</feature>
<dbReference type="AlphaFoldDB" id="A0A369CCV1"/>
<dbReference type="PANTHER" id="PTHR22939">
    <property type="entry name" value="SERINE PROTEASE FAMILY S1C HTRA-RELATED"/>
    <property type="match status" value="1"/>
</dbReference>
<evidence type="ECO:0000256" key="11">
    <source>
        <dbReference type="ARBA" id="ARBA00022801"/>
    </source>
</evidence>
<accession>A0A369CCV1</accession>
<keyword evidence="11" id="KW-0378">Hydrolase</keyword>
<dbReference type="InterPro" id="IPR041489">
    <property type="entry name" value="PDZ_6"/>
</dbReference>
<comment type="function">
    <text evidence="2">Might be efficient in the degradation of transiently denatured and unfolded proteins which accumulate in the periplasm following stress conditions.</text>
</comment>
<dbReference type="PANTHER" id="PTHR22939:SF130">
    <property type="entry name" value="PERIPLASMIC SERINE ENDOPROTEASE DEGP-LIKE-RELATED"/>
    <property type="match status" value="1"/>
</dbReference>
<dbReference type="GO" id="GO:0004252">
    <property type="term" value="F:serine-type endopeptidase activity"/>
    <property type="evidence" value="ECO:0007669"/>
    <property type="project" value="InterPro"/>
</dbReference>
<evidence type="ECO:0000256" key="8">
    <source>
        <dbReference type="ARBA" id="ARBA00022729"/>
    </source>
</evidence>
<dbReference type="Pfam" id="PF13365">
    <property type="entry name" value="Trypsin_2"/>
    <property type="match status" value="1"/>
</dbReference>
<gene>
    <name evidence="19" type="ORF">DFQ59_102209</name>
</gene>
<feature type="signal peptide" evidence="17">
    <location>
        <begin position="1"/>
        <end position="29"/>
    </location>
</feature>
<evidence type="ECO:0000256" key="2">
    <source>
        <dbReference type="ARBA" id="ARBA00002610"/>
    </source>
</evidence>
<comment type="catalytic activity">
    <reaction evidence="1">
        <text>Acts on substrates that are at least partially unfolded. The cleavage site P1 residue is normally between a pair of hydrophobic residues, such as Val-|-Val.</text>
        <dbReference type="EC" id="3.4.21.107"/>
    </reaction>
</comment>
<evidence type="ECO:0000313" key="20">
    <source>
        <dbReference type="Proteomes" id="UP000252707"/>
    </source>
</evidence>